<sequence length="178" mass="21058">MGLIIFSLLWLDQEVPMILLERTQKAFQSIEYASDQDVWGKGEYWATPAELLDRTQGDCEDVAIAKYFLLIKQGIPLKRLRLAYQLLEDGDVHMLLEYHHKPYVYLLDIQTSEVSIATYPHFNRQILSFNHDSFWVNQQRSGPSQPKMRQWRELLLRYHANEDIQHAALHQFLTKKNK</sequence>
<dbReference type="InterPro" id="IPR010319">
    <property type="entry name" value="Transglutaminase-like_Cys_pept"/>
</dbReference>
<evidence type="ECO:0000313" key="1">
    <source>
        <dbReference type="EMBL" id="CAH1572278.1"/>
    </source>
</evidence>
<dbReference type="PANTHER" id="PTHR39327">
    <property type="match status" value="1"/>
</dbReference>
<comment type="caution">
    <text evidence="1">The sequence shown here is derived from an EMBL/GenBank/DDBJ whole genome shotgun (WGS) entry which is preliminary data.</text>
</comment>
<organism evidence="1 2">
    <name type="scientific">Vibrio jasicida</name>
    <dbReference type="NCBI Taxonomy" id="766224"/>
    <lineage>
        <taxon>Bacteria</taxon>
        <taxon>Pseudomonadati</taxon>
        <taxon>Pseudomonadota</taxon>
        <taxon>Gammaproteobacteria</taxon>
        <taxon>Vibrionales</taxon>
        <taxon>Vibrionaceae</taxon>
        <taxon>Vibrio</taxon>
    </lineage>
</organism>
<dbReference type="PANTHER" id="PTHR39327:SF1">
    <property type="entry name" value="BLR5470 PROTEIN"/>
    <property type="match status" value="1"/>
</dbReference>
<gene>
    <name evidence="1" type="ORF">THF1A12_1160003</name>
</gene>
<dbReference type="Proteomes" id="UP001295462">
    <property type="component" value="Unassembled WGS sequence"/>
</dbReference>
<dbReference type="EMBL" id="CAKMUD010000020">
    <property type="protein sequence ID" value="CAH1572278.1"/>
    <property type="molecule type" value="Genomic_DNA"/>
</dbReference>
<protein>
    <recommendedName>
        <fullName evidence="3">Sulfate adenylyltransferase</fullName>
    </recommendedName>
</protein>
<dbReference type="Gene3D" id="3.10.620.30">
    <property type="match status" value="1"/>
</dbReference>
<dbReference type="Pfam" id="PF06035">
    <property type="entry name" value="Peptidase_C93"/>
    <property type="match status" value="1"/>
</dbReference>
<evidence type="ECO:0000313" key="2">
    <source>
        <dbReference type="Proteomes" id="UP001295462"/>
    </source>
</evidence>
<accession>A0AAU9QGE3</accession>
<dbReference type="RefSeq" id="WP_409588260.1">
    <property type="nucleotide sequence ID" value="NZ_CAKMTZ010000017.1"/>
</dbReference>
<evidence type="ECO:0008006" key="3">
    <source>
        <dbReference type="Google" id="ProtNLM"/>
    </source>
</evidence>
<proteinExistence type="predicted"/>
<dbReference type="AlphaFoldDB" id="A0AAU9QGE3"/>
<name>A0AAU9QGE3_9VIBR</name>
<reference evidence="1" key="1">
    <citation type="submission" date="2022-01" db="EMBL/GenBank/DDBJ databases">
        <authorList>
            <person name="Lagorce A."/>
        </authorList>
    </citation>
    <scope>NUCLEOTIDE SEQUENCE</scope>
    <source>
        <strain evidence="1">Th15_F1_A12</strain>
    </source>
</reference>